<gene>
    <name evidence="2" type="ORF">BTN49_2066</name>
</gene>
<dbReference type="InterPro" id="IPR025668">
    <property type="entry name" value="Tnp_DDE_dom"/>
</dbReference>
<dbReference type="Proteomes" id="UP000219020">
    <property type="component" value="Unassembled WGS sequence"/>
</dbReference>
<keyword evidence="3" id="KW-1185">Reference proteome</keyword>
<dbReference type="Pfam" id="PF13737">
    <property type="entry name" value="DDE_Tnp_1_5"/>
    <property type="match status" value="1"/>
</dbReference>
<dbReference type="AlphaFoldDB" id="A0A2A5T2E2"/>
<organism evidence="2 3">
    <name type="scientific">Candidatus Enterovibrio escicola</name>
    <dbReference type="NCBI Taxonomy" id="1927127"/>
    <lineage>
        <taxon>Bacteria</taxon>
        <taxon>Pseudomonadati</taxon>
        <taxon>Pseudomonadota</taxon>
        <taxon>Gammaproteobacteria</taxon>
        <taxon>Vibrionales</taxon>
        <taxon>Vibrionaceae</taxon>
        <taxon>Enterovibrio</taxon>
    </lineage>
</organism>
<dbReference type="EMBL" id="NBYY01000022">
    <property type="protein sequence ID" value="PCS22337.1"/>
    <property type="molecule type" value="Genomic_DNA"/>
</dbReference>
<sequence>MTFWIDVLAIKAWDFLRHYGHNEREFIFSDAAIETAVMVKGTFKIPPRGLKGFLNSGFTLLNVPLKSPIIHLHLH</sequence>
<reference evidence="3" key="1">
    <citation type="submission" date="2017-04" db="EMBL/GenBank/DDBJ databases">
        <title>Genome evolution of the luminous symbionts of deep sea anglerfish.</title>
        <authorList>
            <person name="Hendry T.A."/>
        </authorList>
    </citation>
    <scope>NUCLEOTIDE SEQUENCE [LARGE SCALE GENOMIC DNA]</scope>
</reference>
<evidence type="ECO:0000313" key="3">
    <source>
        <dbReference type="Proteomes" id="UP000219020"/>
    </source>
</evidence>
<comment type="caution">
    <text evidence="2">The sequence shown here is derived from an EMBL/GenBank/DDBJ whole genome shotgun (WGS) entry which is preliminary data.</text>
</comment>
<evidence type="ECO:0000259" key="1">
    <source>
        <dbReference type="Pfam" id="PF13737"/>
    </source>
</evidence>
<proteinExistence type="predicted"/>
<accession>A0A2A5T2E2</accession>
<evidence type="ECO:0000313" key="2">
    <source>
        <dbReference type="EMBL" id="PCS22337.1"/>
    </source>
</evidence>
<protein>
    <submittedName>
        <fullName evidence="2">Mobile element protein</fullName>
    </submittedName>
</protein>
<name>A0A2A5T2E2_9GAMM</name>
<feature type="domain" description="Transposase DDE" evidence="1">
    <location>
        <begin position="1"/>
        <end position="68"/>
    </location>
</feature>